<evidence type="ECO:0000313" key="1">
    <source>
        <dbReference type="EMBL" id="MET1257204.1"/>
    </source>
</evidence>
<dbReference type="EMBL" id="JBEVCJ010000039">
    <property type="protein sequence ID" value="MET1257204.1"/>
    <property type="molecule type" value="Genomic_DNA"/>
</dbReference>
<sequence length="68" mass="7602">MKNFRQLAFCLFTALMLISVGVVTASENAYHWGLYVVGGLLSVLSITAYRQQRSKTNYSMANLNADRP</sequence>
<name>A0ABV2BZ49_9GAMM</name>
<organism evidence="1 2">
    <name type="scientific">Aliikangiella maris</name>
    <dbReference type="NCBI Taxonomy" id="3162458"/>
    <lineage>
        <taxon>Bacteria</taxon>
        <taxon>Pseudomonadati</taxon>
        <taxon>Pseudomonadota</taxon>
        <taxon>Gammaproteobacteria</taxon>
        <taxon>Oceanospirillales</taxon>
        <taxon>Pleioneaceae</taxon>
        <taxon>Aliikangiella</taxon>
    </lineage>
</organism>
<keyword evidence="2" id="KW-1185">Reference proteome</keyword>
<gene>
    <name evidence="1" type="ORF">ABVT43_18815</name>
</gene>
<reference evidence="1 2" key="1">
    <citation type="submission" date="2024-06" db="EMBL/GenBank/DDBJ databases">
        <authorList>
            <person name="Li F."/>
        </authorList>
    </citation>
    <scope>NUCLEOTIDE SEQUENCE [LARGE SCALE GENOMIC DNA]</scope>
    <source>
        <strain evidence="1 2">GXAS 311</strain>
    </source>
</reference>
<dbReference type="Proteomes" id="UP001548189">
    <property type="component" value="Unassembled WGS sequence"/>
</dbReference>
<protein>
    <submittedName>
        <fullName evidence="1">Uncharacterized protein</fullName>
    </submittedName>
</protein>
<proteinExistence type="predicted"/>
<accession>A0ABV2BZ49</accession>
<evidence type="ECO:0000313" key="2">
    <source>
        <dbReference type="Proteomes" id="UP001548189"/>
    </source>
</evidence>
<comment type="caution">
    <text evidence="1">The sequence shown here is derived from an EMBL/GenBank/DDBJ whole genome shotgun (WGS) entry which is preliminary data.</text>
</comment>